<feature type="transmembrane region" description="Helical" evidence="5">
    <location>
        <begin position="24"/>
        <end position="47"/>
    </location>
</feature>
<gene>
    <name evidence="7" type="ordered locus">Psesu_2965</name>
</gene>
<accession>E6WX90</accession>
<sequence length="1274" mass="136609">MSTTEANATPPPPRRPRFYRRRRFWAWSGLGVLALVVAVVIAVYWLLQSVAGRDVLLAQIVSRLPVDSSLIWERAEGPVAGPLVLHDLEFRYQDYRFTARRAVLDPDIRPLLGKRLRLDAFVLEDATLNLARSDEPFELPRWPDSLPAIEMPLAIQADAMVVDGLRITSGGEPVIDIRKLRGGIDIANGGLHAEHLEVHSDLGLFSVHGDYVPAEDYRSDLLATAVFPVADGGVPARLGLIARGDLSRMDVGIGGRAPRPLRASLSLGGNEDAPAWQLRARSEGLDPGLFTGAAPMEEPLVFDVAADGQGGAADISGTARVGGQDWVVAPSHVRLEDQVLDVDPLVLELYEGQVRLRGRADFTNPDEGRFRFALNAEGIRLQPTEPDAPAVGIDAALGVAGTTSLWAAYGDADLQRGTERASLELDVRGDRSSARIHSLHARMPTGTLDGEGQASWDPVLAWDVALRLDGFDPAYFLPDWHGNVHGRLASTGRQREPASPGQPAEGFDADFVLEGLGGRLRDRPLSGRGRFELHGDSGNGALELALGGSRVQASGVVGDRIDVQAKLQPLRLDDVLVGTGAGSVEGDVRISGPRATPDLEADVEGRGLQWGDSRVGSLSLRGRLPWRGQNGDLRLQAREIEAGLAIARADVHARGAVANLQLDAEVDSPDAAGIVLSGQLQERGGGWQGVIERLRITPVRGSAWALQEPAAFSQAGERFQLQPACLATTGADGDGALCARADWPRQGLQLESERLPLTLIHPWLPKNEGRALVLRGDMSLEADIRPQGGRWTGGVHLASLEGGLRLGDRTRRELIRYDQFSLDVEFDPRQISGRLGSGFKGDGYIDAKVTTGWDPGSPLEGEIYTYMSRLFWLELFSPDLVRPQGVLRGHVSLRGTRGAPSLGGQLLLEEFRGELPALGLVLSEGSGSLDAQPDGSARINASVRSGDGRLTVDGGLSWYGQATPLQLAIRGSNVLIADTPMLHAVANPDLRFSLEGKTMVLAGEVEVPSARIDLERFEQGAEISEDVVVLDPIDPEETASAPLDLDLALVLGNQVTLSGYGLDGTLEGRLQVRARPGREMTATGALDVGGKYEAYGQELQITRGQMTWSNNRVSDPRVNLRAERRVGDVTAGIDVTGNATTPRVEVWSNPSMPQSEALAYLMLGRSLEGATRDQANQVTAASAAMSAGTGLLAAQLGTRLGFDDAGVTQSRALGGSVVGVGKYLSPKLYVGYGVSLVGSGQVLILKYLLRRGFDLEIESSTVETRGSVNWRHER</sequence>
<dbReference type="PANTHER" id="PTHR36985">
    <property type="entry name" value="TRANSLOCATION AND ASSEMBLY MODULE SUBUNIT TAMB"/>
    <property type="match status" value="1"/>
</dbReference>
<keyword evidence="4 5" id="KW-0472">Membrane</keyword>
<dbReference type="OrthoDB" id="5555605at2"/>
<proteinExistence type="predicted"/>
<comment type="subcellular location">
    <subcellularLocation>
        <location evidence="1">Membrane</location>
        <topology evidence="1">Single-pass membrane protein</topology>
    </subcellularLocation>
</comment>
<evidence type="ECO:0000256" key="1">
    <source>
        <dbReference type="ARBA" id="ARBA00004167"/>
    </source>
</evidence>
<protein>
    <recommendedName>
        <fullName evidence="6">Translocation and assembly module TamB C-terminal domain-containing protein</fullName>
    </recommendedName>
</protein>
<dbReference type="EMBL" id="CP002446">
    <property type="protein sequence ID" value="ADV28789.1"/>
    <property type="molecule type" value="Genomic_DNA"/>
</dbReference>
<dbReference type="GO" id="GO:0097347">
    <property type="term" value="C:TAM protein secretion complex"/>
    <property type="evidence" value="ECO:0007669"/>
    <property type="project" value="TreeGrafter"/>
</dbReference>
<keyword evidence="8" id="KW-1185">Reference proteome</keyword>
<organism evidence="7 8">
    <name type="scientific">Pseudoxanthomonas suwonensis (strain 11-1)</name>
    <dbReference type="NCBI Taxonomy" id="743721"/>
    <lineage>
        <taxon>Bacteria</taxon>
        <taxon>Pseudomonadati</taxon>
        <taxon>Pseudomonadota</taxon>
        <taxon>Gammaproteobacteria</taxon>
        <taxon>Lysobacterales</taxon>
        <taxon>Lysobacteraceae</taxon>
        <taxon>Pseudoxanthomonas</taxon>
    </lineage>
</organism>
<evidence type="ECO:0000256" key="4">
    <source>
        <dbReference type="ARBA" id="ARBA00023136"/>
    </source>
</evidence>
<evidence type="ECO:0000256" key="3">
    <source>
        <dbReference type="ARBA" id="ARBA00022989"/>
    </source>
</evidence>
<dbReference type="Proteomes" id="UP000008632">
    <property type="component" value="Chromosome"/>
</dbReference>
<dbReference type="AlphaFoldDB" id="E6WX90"/>
<keyword evidence="2 5" id="KW-0812">Transmembrane</keyword>
<dbReference type="GO" id="GO:0005886">
    <property type="term" value="C:plasma membrane"/>
    <property type="evidence" value="ECO:0007669"/>
    <property type="project" value="InterPro"/>
</dbReference>
<dbReference type="Pfam" id="PF04357">
    <property type="entry name" value="TamB"/>
    <property type="match status" value="1"/>
</dbReference>
<keyword evidence="3 5" id="KW-1133">Transmembrane helix</keyword>
<dbReference type="STRING" id="743721.Psesu_2965"/>
<evidence type="ECO:0000256" key="5">
    <source>
        <dbReference type="SAM" id="Phobius"/>
    </source>
</evidence>
<dbReference type="RefSeq" id="WP_013536614.1">
    <property type="nucleotide sequence ID" value="NC_014924.1"/>
</dbReference>
<dbReference type="GO" id="GO:0009306">
    <property type="term" value="P:protein secretion"/>
    <property type="evidence" value="ECO:0007669"/>
    <property type="project" value="InterPro"/>
</dbReference>
<reference evidence="7 8" key="1">
    <citation type="submission" date="2011-01" db="EMBL/GenBank/DDBJ databases">
        <title>Complete sequence of Pseudoxanthomonas suwonensis 11-1.</title>
        <authorList>
            <consortium name="US DOE Joint Genome Institute"/>
            <person name="Lucas S."/>
            <person name="Copeland A."/>
            <person name="Lapidus A."/>
            <person name="Cheng J.-F."/>
            <person name="Goodwin L."/>
            <person name="Pitluck S."/>
            <person name="Teshima H."/>
            <person name="Detter J.C."/>
            <person name="Han C."/>
            <person name="Tapia R."/>
            <person name="Land M."/>
            <person name="Hauser L."/>
            <person name="Kyrpides N."/>
            <person name="Ivanova N."/>
            <person name="Ovchinnikova G."/>
            <person name="Siebers A.K."/>
            <person name="Allgaier M."/>
            <person name="Thelen M.P."/>
            <person name="Hugenholtz P."/>
            <person name="Gladden J."/>
            <person name="Woyke T."/>
        </authorList>
    </citation>
    <scope>NUCLEOTIDE SEQUENCE [LARGE SCALE GENOMIC DNA]</scope>
    <source>
        <strain evidence="8">11-1</strain>
    </source>
</reference>
<dbReference type="PANTHER" id="PTHR36985:SF1">
    <property type="entry name" value="TRANSLOCATION AND ASSEMBLY MODULE SUBUNIT TAMB"/>
    <property type="match status" value="1"/>
</dbReference>
<dbReference type="KEGG" id="psu:Psesu_2965"/>
<dbReference type="InterPro" id="IPR007452">
    <property type="entry name" value="TamB_C"/>
</dbReference>
<evidence type="ECO:0000313" key="8">
    <source>
        <dbReference type="Proteomes" id="UP000008632"/>
    </source>
</evidence>
<dbReference type="HOGENOM" id="CLU_002338_2_1_6"/>
<dbReference type="eggNOG" id="COG2911">
    <property type="taxonomic scope" value="Bacteria"/>
</dbReference>
<evidence type="ECO:0000256" key="2">
    <source>
        <dbReference type="ARBA" id="ARBA00022692"/>
    </source>
</evidence>
<evidence type="ECO:0000313" key="7">
    <source>
        <dbReference type="EMBL" id="ADV28789.1"/>
    </source>
</evidence>
<evidence type="ECO:0000259" key="6">
    <source>
        <dbReference type="Pfam" id="PF04357"/>
    </source>
</evidence>
<name>E6WX90_PSEUU</name>
<feature type="domain" description="Translocation and assembly module TamB C-terminal" evidence="6">
    <location>
        <begin position="945"/>
        <end position="1273"/>
    </location>
</feature>